<dbReference type="EMBL" id="HBEB01020777">
    <property type="protein sequence ID" value="CAD8279191.1"/>
    <property type="molecule type" value="Transcribed_RNA"/>
</dbReference>
<reference evidence="3" key="2">
    <citation type="submission" date="2021-05" db="EMBL/GenBank/DDBJ databases">
        <title>The genome of the haptophyte Pavlova lutheri (Diacronema luteri, Pavlovales) - a model for lipid biosynthesis in eukaryotic algae.</title>
        <authorList>
            <person name="Hulatt C.J."/>
            <person name="Posewitz M.C."/>
        </authorList>
    </citation>
    <scope>NUCLEOTIDE SEQUENCE</scope>
    <source>
        <strain evidence="3">NIVA-4/92</strain>
    </source>
</reference>
<reference evidence="2" key="1">
    <citation type="submission" date="2021-01" db="EMBL/GenBank/DDBJ databases">
        <authorList>
            <person name="Corre E."/>
            <person name="Pelletier E."/>
            <person name="Niang G."/>
            <person name="Scheremetjew M."/>
            <person name="Finn R."/>
            <person name="Kale V."/>
            <person name="Holt S."/>
            <person name="Cochrane G."/>
            <person name="Meng A."/>
            <person name="Brown T."/>
            <person name="Cohen L."/>
        </authorList>
    </citation>
    <scope>NUCLEOTIDE SEQUENCE</scope>
    <source>
        <strain evidence="2">RCC1537</strain>
    </source>
</reference>
<accession>A0A7R9YPL7</accession>
<dbReference type="SUPFAM" id="SSF49764">
    <property type="entry name" value="HSP20-like chaperones"/>
    <property type="match status" value="1"/>
</dbReference>
<protein>
    <recommendedName>
        <fullName evidence="1">CS domain-containing protein</fullName>
    </recommendedName>
</protein>
<evidence type="ECO:0000313" key="4">
    <source>
        <dbReference type="Proteomes" id="UP000751190"/>
    </source>
</evidence>
<evidence type="ECO:0000259" key="1">
    <source>
        <dbReference type="PROSITE" id="PS51203"/>
    </source>
</evidence>
<dbReference type="OrthoDB" id="164025at2759"/>
<dbReference type="PROSITE" id="PS51203">
    <property type="entry name" value="CS"/>
    <property type="match status" value="1"/>
</dbReference>
<evidence type="ECO:0000313" key="2">
    <source>
        <dbReference type="EMBL" id="CAD8279191.1"/>
    </source>
</evidence>
<dbReference type="PANTHER" id="PTHR13164:SF3">
    <property type="entry name" value="CALCYCLIN-BINDING PROTEIN"/>
    <property type="match status" value="1"/>
</dbReference>
<dbReference type="InterPro" id="IPR008978">
    <property type="entry name" value="HSP20-like_chaperone"/>
</dbReference>
<dbReference type="Gene3D" id="2.60.40.790">
    <property type="match status" value="1"/>
</dbReference>
<proteinExistence type="predicted"/>
<dbReference type="PANTHER" id="PTHR13164">
    <property type="entry name" value="CALICYLIN BINDING PROTEIN"/>
    <property type="match status" value="1"/>
</dbReference>
<dbReference type="Pfam" id="PF04969">
    <property type="entry name" value="CS"/>
    <property type="match status" value="1"/>
</dbReference>
<dbReference type="AlphaFoldDB" id="A0A7R9YPL7"/>
<sequence length="150" mass="16588">MAEATGALDESVEAHGRSSYYYWHSEKPAQRIIPAAIASAPASAEPVCVTLDSYAWLDDGATVKVFVPLAGAKSLPEGAIRCTFERDMVELRVHARDGVVRQLRLPNLFSSIVGDKSKWRASDERITLVLAKRDASEMGGRWYDLCRKPH</sequence>
<dbReference type="Proteomes" id="UP000751190">
    <property type="component" value="Unassembled WGS sequence"/>
</dbReference>
<name>A0A7R9YPL7_DIALT</name>
<gene>
    <name evidence="3" type="ORF">KFE25_010053</name>
    <name evidence="2" type="ORF">PLUT1463_LOCUS13508</name>
</gene>
<dbReference type="EMBL" id="JAGTXO010000012">
    <property type="protein sequence ID" value="KAG8464685.1"/>
    <property type="molecule type" value="Genomic_DNA"/>
</dbReference>
<dbReference type="GO" id="GO:0005634">
    <property type="term" value="C:nucleus"/>
    <property type="evidence" value="ECO:0007669"/>
    <property type="project" value="TreeGrafter"/>
</dbReference>
<organism evidence="2">
    <name type="scientific">Diacronema lutheri</name>
    <name type="common">Unicellular marine alga</name>
    <name type="synonym">Monochrysis lutheri</name>
    <dbReference type="NCBI Taxonomy" id="2081491"/>
    <lineage>
        <taxon>Eukaryota</taxon>
        <taxon>Haptista</taxon>
        <taxon>Haptophyta</taxon>
        <taxon>Pavlovophyceae</taxon>
        <taxon>Pavlovales</taxon>
        <taxon>Pavlovaceae</taxon>
        <taxon>Diacronema</taxon>
    </lineage>
</organism>
<feature type="domain" description="CS" evidence="1">
    <location>
        <begin position="49"/>
        <end position="146"/>
    </location>
</feature>
<dbReference type="InterPro" id="IPR052289">
    <property type="entry name" value="Calcyclin-binding_UBL-bridge"/>
</dbReference>
<evidence type="ECO:0000313" key="3">
    <source>
        <dbReference type="EMBL" id="KAG8464685.1"/>
    </source>
</evidence>
<keyword evidence="4" id="KW-1185">Reference proteome</keyword>
<dbReference type="InterPro" id="IPR007052">
    <property type="entry name" value="CS_dom"/>
</dbReference>